<dbReference type="PATRIC" id="fig|55758.3.peg.1143"/>
<reference evidence="1 2" key="1">
    <citation type="submission" date="2016-04" db="EMBL/GenBank/DDBJ databases">
        <title>Genome sequence of Methanobrevibacter filiformis DSM 11501.</title>
        <authorList>
            <person name="Poehlein A."/>
            <person name="Seedorf H."/>
            <person name="Daniel R."/>
        </authorList>
    </citation>
    <scope>NUCLEOTIDE SEQUENCE [LARGE SCALE GENOMIC DNA]</scope>
    <source>
        <strain evidence="1 2">DSM 11501</strain>
    </source>
</reference>
<dbReference type="AlphaFoldDB" id="A0A166BK99"/>
<protein>
    <submittedName>
        <fullName evidence="1">Uncharacterized protein</fullName>
    </submittedName>
</protein>
<sequence length="117" mass="12994">MSEIGDNVLFKNDNGKELELDQKFIGLKTRDNGILTVNFRTPKDLMEKIMSFFTGFKDSEPICVDIGGTGDISCYFKGISPLLVQTDNVGFEYSFLSVTLQELKETVPEEPPACGCL</sequence>
<dbReference type="RefSeq" id="WP_066972094.1">
    <property type="nucleotide sequence ID" value="NZ_LWMT01000203.1"/>
</dbReference>
<evidence type="ECO:0000313" key="2">
    <source>
        <dbReference type="Proteomes" id="UP000077066"/>
    </source>
</evidence>
<accession>A0A166BK99</accession>
<evidence type="ECO:0000313" key="1">
    <source>
        <dbReference type="EMBL" id="KZX13474.1"/>
    </source>
</evidence>
<gene>
    <name evidence="1" type="ORF">MBFIL_09960</name>
</gene>
<dbReference type="Proteomes" id="UP000077066">
    <property type="component" value="Unassembled WGS sequence"/>
</dbReference>
<keyword evidence="2" id="KW-1185">Reference proteome</keyword>
<proteinExistence type="predicted"/>
<dbReference type="EMBL" id="LWMT01000203">
    <property type="protein sequence ID" value="KZX13474.1"/>
    <property type="molecule type" value="Genomic_DNA"/>
</dbReference>
<comment type="caution">
    <text evidence="1">The sequence shown here is derived from an EMBL/GenBank/DDBJ whole genome shotgun (WGS) entry which is preliminary data.</text>
</comment>
<dbReference type="OrthoDB" id="70720at2157"/>
<organism evidence="1 2">
    <name type="scientific">Methanobrevibacter filiformis</name>
    <dbReference type="NCBI Taxonomy" id="55758"/>
    <lineage>
        <taxon>Archaea</taxon>
        <taxon>Methanobacteriati</taxon>
        <taxon>Methanobacteriota</taxon>
        <taxon>Methanomada group</taxon>
        <taxon>Methanobacteria</taxon>
        <taxon>Methanobacteriales</taxon>
        <taxon>Methanobacteriaceae</taxon>
        <taxon>Methanobrevibacter</taxon>
    </lineage>
</organism>
<name>A0A166BK99_9EURY</name>